<dbReference type="Pfam" id="PF00005">
    <property type="entry name" value="ABC_tran"/>
    <property type="match status" value="1"/>
</dbReference>
<evidence type="ECO:0000256" key="3">
    <source>
        <dbReference type="ARBA" id="ARBA00022741"/>
    </source>
</evidence>
<dbReference type="SUPFAM" id="SSF52540">
    <property type="entry name" value="P-loop containing nucleoside triphosphate hydrolases"/>
    <property type="match status" value="1"/>
</dbReference>
<dbReference type="SMART" id="SM00382">
    <property type="entry name" value="AAA"/>
    <property type="match status" value="1"/>
</dbReference>
<dbReference type="InterPro" id="IPR003439">
    <property type="entry name" value="ABC_transporter-like_ATP-bd"/>
</dbReference>
<keyword evidence="3" id="KW-0547">Nucleotide-binding</keyword>
<dbReference type="InterPro" id="IPR003593">
    <property type="entry name" value="AAA+_ATPase"/>
</dbReference>
<dbReference type="EMBL" id="JAUSTU010000027">
    <property type="protein sequence ID" value="MDQ0157427.1"/>
    <property type="molecule type" value="Genomic_DNA"/>
</dbReference>
<dbReference type="PANTHER" id="PTHR42711">
    <property type="entry name" value="ABC TRANSPORTER ATP-BINDING PROTEIN"/>
    <property type="match status" value="1"/>
</dbReference>
<evidence type="ECO:0000256" key="1">
    <source>
        <dbReference type="ARBA" id="ARBA00005417"/>
    </source>
</evidence>
<dbReference type="Gene3D" id="3.40.50.300">
    <property type="entry name" value="P-loop containing nucleotide triphosphate hydrolases"/>
    <property type="match status" value="1"/>
</dbReference>
<name>A0ABT9V933_9BACL</name>
<organism evidence="6 7">
    <name type="scientific">Anoxybacillus andreesenii</name>
    <dbReference type="NCBI Taxonomy" id="1325932"/>
    <lineage>
        <taxon>Bacteria</taxon>
        <taxon>Bacillati</taxon>
        <taxon>Bacillota</taxon>
        <taxon>Bacilli</taxon>
        <taxon>Bacillales</taxon>
        <taxon>Anoxybacillaceae</taxon>
        <taxon>Anoxybacillus</taxon>
    </lineage>
</organism>
<evidence type="ECO:0000256" key="2">
    <source>
        <dbReference type="ARBA" id="ARBA00022448"/>
    </source>
</evidence>
<protein>
    <submittedName>
        <fullName evidence="6">ABC-type multidrug transport system ATPase subunit</fullName>
    </submittedName>
</protein>
<keyword evidence="7" id="KW-1185">Reference proteome</keyword>
<sequence>MKIFEAKDAGKQIDGIKVLRDISLSISRGEKVAIVGSNGSGKSSLLKLIAGIYEENTGRVKRAKMGIGYVPEHFPENIRFGVMDYLLLMGKMTRKPEKELLKIIEDYAKAFDIMDFLQTPIRKCSKGTKQKVGIIQALLKNPDLLLLDEPLTGLDEKTQNELLQQLLSLQKEITIIFTAHEPLLIEGLADRVIGIDAGKIFSDSPNAKKENVRKIKAIIPNKEEIVDIPWMTHEFIGEHSAEIIVAAKDSDQVLRMLLERGCSIVELKEKR</sequence>
<comment type="caution">
    <text evidence="6">The sequence shown here is derived from an EMBL/GenBank/DDBJ whole genome shotgun (WGS) entry which is preliminary data.</text>
</comment>
<dbReference type="Proteomes" id="UP001231362">
    <property type="component" value="Unassembled WGS sequence"/>
</dbReference>
<evidence type="ECO:0000256" key="4">
    <source>
        <dbReference type="ARBA" id="ARBA00022840"/>
    </source>
</evidence>
<feature type="domain" description="ABC transporter" evidence="5">
    <location>
        <begin position="4"/>
        <end position="222"/>
    </location>
</feature>
<accession>A0ABT9V933</accession>
<proteinExistence type="inferred from homology"/>
<evidence type="ECO:0000259" key="5">
    <source>
        <dbReference type="PROSITE" id="PS50893"/>
    </source>
</evidence>
<dbReference type="InterPro" id="IPR050763">
    <property type="entry name" value="ABC_transporter_ATP-binding"/>
</dbReference>
<evidence type="ECO:0000313" key="7">
    <source>
        <dbReference type="Proteomes" id="UP001231362"/>
    </source>
</evidence>
<gene>
    <name evidence="6" type="ORF">J2S07_003762</name>
</gene>
<dbReference type="InterPro" id="IPR027417">
    <property type="entry name" value="P-loop_NTPase"/>
</dbReference>
<dbReference type="RefSeq" id="WP_307151891.1">
    <property type="nucleotide sequence ID" value="NZ_JAUSTU010000027.1"/>
</dbReference>
<keyword evidence="2" id="KW-0813">Transport</keyword>
<evidence type="ECO:0000313" key="6">
    <source>
        <dbReference type="EMBL" id="MDQ0157427.1"/>
    </source>
</evidence>
<dbReference type="PANTHER" id="PTHR42711:SF5">
    <property type="entry name" value="ABC TRANSPORTER ATP-BINDING PROTEIN NATA"/>
    <property type="match status" value="1"/>
</dbReference>
<comment type="similarity">
    <text evidence="1">Belongs to the ABC transporter superfamily.</text>
</comment>
<keyword evidence="4" id="KW-0067">ATP-binding</keyword>
<dbReference type="PROSITE" id="PS50893">
    <property type="entry name" value="ABC_TRANSPORTER_2"/>
    <property type="match status" value="1"/>
</dbReference>
<reference evidence="6 7" key="1">
    <citation type="submission" date="2023-07" db="EMBL/GenBank/DDBJ databases">
        <title>Genomic Encyclopedia of Type Strains, Phase IV (KMG-IV): sequencing the most valuable type-strain genomes for metagenomic binning, comparative biology and taxonomic classification.</title>
        <authorList>
            <person name="Goeker M."/>
        </authorList>
    </citation>
    <scope>NUCLEOTIDE SEQUENCE [LARGE SCALE GENOMIC DNA]</scope>
    <source>
        <strain evidence="6 7">DSM 23948</strain>
    </source>
</reference>